<dbReference type="AlphaFoldDB" id="A0A6A4IIJ9"/>
<organism evidence="2 3">
    <name type="scientific">Gymnopus androsaceus JB14</name>
    <dbReference type="NCBI Taxonomy" id="1447944"/>
    <lineage>
        <taxon>Eukaryota</taxon>
        <taxon>Fungi</taxon>
        <taxon>Dikarya</taxon>
        <taxon>Basidiomycota</taxon>
        <taxon>Agaricomycotina</taxon>
        <taxon>Agaricomycetes</taxon>
        <taxon>Agaricomycetidae</taxon>
        <taxon>Agaricales</taxon>
        <taxon>Marasmiineae</taxon>
        <taxon>Omphalotaceae</taxon>
        <taxon>Gymnopus</taxon>
    </lineage>
</organism>
<dbReference type="EMBL" id="ML769385">
    <property type="protein sequence ID" value="KAE9410441.1"/>
    <property type="molecule type" value="Genomic_DNA"/>
</dbReference>
<evidence type="ECO:0000313" key="2">
    <source>
        <dbReference type="EMBL" id="KAE9410441.1"/>
    </source>
</evidence>
<dbReference type="OrthoDB" id="3362711at2759"/>
<dbReference type="Proteomes" id="UP000799118">
    <property type="component" value="Unassembled WGS sequence"/>
</dbReference>
<accession>A0A6A4IIJ9</accession>
<protein>
    <submittedName>
        <fullName evidence="2">Uncharacterized protein</fullName>
    </submittedName>
</protein>
<gene>
    <name evidence="2" type="ORF">BT96DRAFT_376167</name>
</gene>
<proteinExistence type="predicted"/>
<evidence type="ECO:0000256" key="1">
    <source>
        <dbReference type="SAM" id="MobiDB-lite"/>
    </source>
</evidence>
<feature type="compositionally biased region" description="Low complexity" evidence="1">
    <location>
        <begin position="133"/>
        <end position="174"/>
    </location>
</feature>
<evidence type="ECO:0000313" key="3">
    <source>
        <dbReference type="Proteomes" id="UP000799118"/>
    </source>
</evidence>
<reference evidence="2" key="1">
    <citation type="journal article" date="2019" name="Environ. Microbiol.">
        <title>Fungal ecological strategies reflected in gene transcription - a case study of two litter decomposers.</title>
        <authorList>
            <person name="Barbi F."/>
            <person name="Kohler A."/>
            <person name="Barry K."/>
            <person name="Baskaran P."/>
            <person name="Daum C."/>
            <person name="Fauchery L."/>
            <person name="Ihrmark K."/>
            <person name="Kuo A."/>
            <person name="LaButti K."/>
            <person name="Lipzen A."/>
            <person name="Morin E."/>
            <person name="Grigoriev I.V."/>
            <person name="Henrissat B."/>
            <person name="Lindahl B."/>
            <person name="Martin F."/>
        </authorList>
    </citation>
    <scope>NUCLEOTIDE SEQUENCE</scope>
    <source>
        <strain evidence="2">JB14</strain>
    </source>
</reference>
<name>A0A6A4IIJ9_9AGAR</name>
<sequence length="222" mass="23306">MLNLRVAAQGTDATCIQSSWSFNSEKQSPCSIASSLLGVCSGNTYNVAALPNNTVYLGPTIDAVNPCQCNTVVYSLMSACALCQNRTIITWSEWATNCFPVFTGYPKPIPAGLHVPAYAYLDVESQDTFDATAAQQDANATESTALPSSSTTLAATSTSTTSTPTPTASTSDSLKSTNSDSRINTITDSVIGGVLGVRSPCAADCNVHCNSETQTRKKSNEF</sequence>
<keyword evidence="3" id="KW-1185">Reference proteome</keyword>
<feature type="region of interest" description="Disordered" evidence="1">
    <location>
        <begin position="133"/>
        <end position="179"/>
    </location>
</feature>